<reference evidence="8 10" key="2">
    <citation type="submission" date="2020-02" db="EMBL/GenBank/DDBJ databases">
        <title>Genome sequence of Parvularcula flava strain NH6-79.</title>
        <authorList>
            <person name="Abdul Karim M.H."/>
            <person name="Lam M.Q."/>
            <person name="Chen S.J."/>
            <person name="Yahya A."/>
            <person name="Shahir S."/>
            <person name="Shamsir M.S."/>
            <person name="Chong C.S."/>
        </authorList>
    </citation>
    <scope>NUCLEOTIDE SEQUENCE [LARGE SCALE GENOMIC DNA]</scope>
    <source>
        <strain evidence="8 10">NH6-79</strain>
    </source>
</reference>
<sequence length="413" mass="45103">MRKFLLAATAVIGLGGAMAVMPGNAAWAQSYSSYGQAYKAFNESLGEGDREGAISAGKQAWQMAEAAHSDDPASVNKETLAVLAQNYAFVALWDKPRDAINPAERALALGREGYGLASFSLEELEIMVATAKVLDDPDGPDRRAFIDAMNAWWASGGEATSLVASAGMKAAGIILERGAYGDVLQITKPLGEALSRLPNPPAQDIANTNIIRVAAMMTNSEIFRPTMQRSARGQSLEGATEPNKLRRRRTLAEATQLLAITRSFFDTQESIDDFDPTLAQVMAWQQLVRAYANTNTVTDIDDYEFEWNGTRRTVKPALTKTCFAPEPRYTKRPSPDYPISAAYNERGGSIIVGYHLDENGKVYGAKVLAGVPEERFGRNTLRAVEKWEADVEGLSEACRMNNITQFTFSISMF</sequence>
<gene>
    <name evidence="8" type="ORF">FF098_010800</name>
    <name evidence="7" type="ORF">GCM10011355_21710</name>
</gene>
<dbReference type="RefSeq" id="WP_155140362.1">
    <property type="nucleotide sequence ID" value="NZ_BMGZ01000002.1"/>
</dbReference>
<evidence type="ECO:0000313" key="9">
    <source>
        <dbReference type="Proteomes" id="UP000621856"/>
    </source>
</evidence>
<keyword evidence="3" id="KW-1133">Transmembrane helix</keyword>
<keyword evidence="4" id="KW-0472">Membrane</keyword>
<dbReference type="NCBIfam" id="TIGR01352">
    <property type="entry name" value="tonB_Cterm"/>
    <property type="match status" value="1"/>
</dbReference>
<feature type="domain" description="TonB C-terminal" evidence="6">
    <location>
        <begin position="322"/>
        <end position="413"/>
    </location>
</feature>
<dbReference type="AlphaFoldDB" id="A0A8J3A4N9"/>
<reference evidence="7" key="1">
    <citation type="journal article" date="2014" name="Int. J. Syst. Evol. Microbiol.">
        <title>Complete genome sequence of Corynebacterium casei LMG S-19264T (=DSM 44701T), isolated from a smear-ripened cheese.</title>
        <authorList>
            <consortium name="US DOE Joint Genome Institute (JGI-PGF)"/>
            <person name="Walter F."/>
            <person name="Albersmeier A."/>
            <person name="Kalinowski J."/>
            <person name="Ruckert C."/>
        </authorList>
    </citation>
    <scope>NUCLEOTIDE SEQUENCE</scope>
    <source>
        <strain evidence="7">CGMCC 1.14984</strain>
    </source>
</reference>
<dbReference type="Proteomes" id="UP000621856">
    <property type="component" value="Unassembled WGS sequence"/>
</dbReference>
<feature type="chain" id="PRO_5035211592" evidence="5">
    <location>
        <begin position="20"/>
        <end position="413"/>
    </location>
</feature>
<dbReference type="EMBL" id="BMGZ01000002">
    <property type="protein sequence ID" value="GGH98343.1"/>
    <property type="molecule type" value="Genomic_DNA"/>
</dbReference>
<proteinExistence type="predicted"/>
<evidence type="ECO:0000256" key="2">
    <source>
        <dbReference type="ARBA" id="ARBA00022692"/>
    </source>
</evidence>
<keyword evidence="2" id="KW-0812">Transmembrane</keyword>
<protein>
    <submittedName>
        <fullName evidence="8">TonB family protein</fullName>
    </submittedName>
</protein>
<dbReference type="GO" id="GO:0055085">
    <property type="term" value="P:transmembrane transport"/>
    <property type="evidence" value="ECO:0007669"/>
    <property type="project" value="InterPro"/>
</dbReference>
<comment type="caution">
    <text evidence="7">The sequence shown here is derived from an EMBL/GenBank/DDBJ whole genome shotgun (WGS) entry which is preliminary data.</text>
</comment>
<keyword evidence="10" id="KW-1185">Reference proteome</keyword>
<dbReference type="GO" id="GO:0016020">
    <property type="term" value="C:membrane"/>
    <property type="evidence" value="ECO:0007669"/>
    <property type="project" value="UniProtKB-SubCell"/>
</dbReference>
<evidence type="ECO:0000256" key="5">
    <source>
        <dbReference type="SAM" id="SignalP"/>
    </source>
</evidence>
<dbReference type="InterPro" id="IPR006260">
    <property type="entry name" value="TonB/TolA_C"/>
</dbReference>
<keyword evidence="5" id="KW-0732">Signal</keyword>
<evidence type="ECO:0000313" key="8">
    <source>
        <dbReference type="EMBL" id="NHK28394.1"/>
    </source>
</evidence>
<evidence type="ECO:0000256" key="1">
    <source>
        <dbReference type="ARBA" id="ARBA00004167"/>
    </source>
</evidence>
<dbReference type="InterPro" id="IPR037682">
    <property type="entry name" value="TonB_C"/>
</dbReference>
<comment type="subcellular location">
    <subcellularLocation>
        <location evidence="1">Membrane</location>
        <topology evidence="1">Single-pass membrane protein</topology>
    </subcellularLocation>
</comment>
<dbReference type="Gene3D" id="3.30.1150.10">
    <property type="match status" value="1"/>
</dbReference>
<evidence type="ECO:0000313" key="10">
    <source>
        <dbReference type="Proteomes" id="UP000818603"/>
    </source>
</evidence>
<evidence type="ECO:0000259" key="6">
    <source>
        <dbReference type="PROSITE" id="PS52015"/>
    </source>
</evidence>
<dbReference type="EMBL" id="VCJR02000002">
    <property type="protein sequence ID" value="NHK28394.1"/>
    <property type="molecule type" value="Genomic_DNA"/>
</dbReference>
<dbReference type="Pfam" id="PF03544">
    <property type="entry name" value="TonB_C"/>
    <property type="match status" value="1"/>
</dbReference>
<organism evidence="7 9">
    <name type="scientific">Aquisalinus luteolus</name>
    <dbReference type="NCBI Taxonomy" id="1566827"/>
    <lineage>
        <taxon>Bacteria</taxon>
        <taxon>Pseudomonadati</taxon>
        <taxon>Pseudomonadota</taxon>
        <taxon>Alphaproteobacteria</taxon>
        <taxon>Parvularculales</taxon>
        <taxon>Parvularculaceae</taxon>
        <taxon>Aquisalinus</taxon>
    </lineage>
</organism>
<accession>A0A8J3A4N9</accession>
<evidence type="ECO:0000256" key="3">
    <source>
        <dbReference type="ARBA" id="ARBA00022989"/>
    </source>
</evidence>
<reference evidence="7" key="3">
    <citation type="submission" date="2020-09" db="EMBL/GenBank/DDBJ databases">
        <authorList>
            <person name="Sun Q."/>
            <person name="Zhou Y."/>
        </authorList>
    </citation>
    <scope>NUCLEOTIDE SEQUENCE</scope>
    <source>
        <strain evidence="7">CGMCC 1.14984</strain>
    </source>
</reference>
<dbReference type="SUPFAM" id="SSF74653">
    <property type="entry name" value="TolA/TonB C-terminal domain"/>
    <property type="match status" value="1"/>
</dbReference>
<feature type="signal peptide" evidence="5">
    <location>
        <begin position="1"/>
        <end position="19"/>
    </location>
</feature>
<dbReference type="Proteomes" id="UP000818603">
    <property type="component" value="Unassembled WGS sequence"/>
</dbReference>
<evidence type="ECO:0000313" key="7">
    <source>
        <dbReference type="EMBL" id="GGH98343.1"/>
    </source>
</evidence>
<evidence type="ECO:0000256" key="4">
    <source>
        <dbReference type="ARBA" id="ARBA00023136"/>
    </source>
</evidence>
<dbReference type="PROSITE" id="PS52015">
    <property type="entry name" value="TONB_CTD"/>
    <property type="match status" value="1"/>
</dbReference>
<name>A0A8J3A4N9_9PROT</name>